<dbReference type="OrthoDB" id="7033109at2"/>
<evidence type="ECO:0000313" key="2">
    <source>
        <dbReference type="EMBL" id="TFY86624.1"/>
    </source>
</evidence>
<dbReference type="Proteomes" id="UP000297734">
    <property type="component" value="Unassembled WGS sequence"/>
</dbReference>
<sequence>MARELAPAGLRSSPRLLKQRTGAASRPSGSLLPRHRCGFHSQLTGITRKRGWCCRVNRSRKPS</sequence>
<dbReference type="AlphaFoldDB" id="A0A4Z0AK58"/>
<organism evidence="2 3">
    <name type="scientific">Pseudomonas nabeulensis</name>
    <dbReference type="NCBI Taxonomy" id="2293833"/>
    <lineage>
        <taxon>Bacteria</taxon>
        <taxon>Pseudomonadati</taxon>
        <taxon>Pseudomonadota</taxon>
        <taxon>Gammaproteobacteria</taxon>
        <taxon>Pseudomonadales</taxon>
        <taxon>Pseudomonadaceae</taxon>
        <taxon>Pseudomonas</taxon>
    </lineage>
</organism>
<name>A0A4Z0AK58_9PSED</name>
<evidence type="ECO:0000256" key="1">
    <source>
        <dbReference type="SAM" id="MobiDB-lite"/>
    </source>
</evidence>
<feature type="region of interest" description="Disordered" evidence="1">
    <location>
        <begin position="1"/>
        <end position="33"/>
    </location>
</feature>
<dbReference type="EMBL" id="QUZT01000079">
    <property type="protein sequence ID" value="TFY86624.1"/>
    <property type="molecule type" value="Genomic_DNA"/>
</dbReference>
<proteinExistence type="predicted"/>
<gene>
    <name evidence="2" type="ORF">DYL61_27455</name>
</gene>
<comment type="caution">
    <text evidence="2">The sequence shown here is derived from an EMBL/GenBank/DDBJ whole genome shotgun (WGS) entry which is preliminary data.</text>
</comment>
<evidence type="ECO:0000313" key="3">
    <source>
        <dbReference type="Proteomes" id="UP000297734"/>
    </source>
</evidence>
<protein>
    <submittedName>
        <fullName evidence="2">Uncharacterized protein</fullName>
    </submittedName>
</protein>
<reference evidence="2 3" key="1">
    <citation type="journal article" date="2019" name="Syst. Appl. Microbiol.">
        <title>New species of pathogenic Pseudomonas isolated from citrus in Tunisia: Proposal of Pseudomonas kairouanensis sp. nov. and Pseudomonas nabeulensis sp. nov.</title>
        <authorList>
            <person name="Oueslati M."/>
            <person name="Mulet M."/>
            <person name="Gomila M."/>
            <person name="Berge O."/>
            <person name="Hajlaoui M.R."/>
            <person name="Lalucat J."/>
            <person name="Sadfi-Zouaoui N."/>
            <person name="Garcia-Valdes E."/>
        </authorList>
    </citation>
    <scope>NUCLEOTIDE SEQUENCE [LARGE SCALE GENOMIC DNA]</scope>
    <source>
        <strain evidence="2 3">E10B</strain>
    </source>
</reference>
<accession>A0A4Z0AK58</accession>
<keyword evidence="3" id="KW-1185">Reference proteome</keyword>